<organism evidence="1 2">
    <name type="scientific">Rubrivivax gelatinosus (strain NBRC 100245 / IL144)</name>
    <dbReference type="NCBI Taxonomy" id="983917"/>
    <lineage>
        <taxon>Bacteria</taxon>
        <taxon>Pseudomonadati</taxon>
        <taxon>Pseudomonadota</taxon>
        <taxon>Betaproteobacteria</taxon>
        <taxon>Burkholderiales</taxon>
        <taxon>Sphaerotilaceae</taxon>
        <taxon>Rubrivivax</taxon>
    </lineage>
</organism>
<proteinExistence type="predicted"/>
<evidence type="ECO:0000313" key="2">
    <source>
        <dbReference type="Proteomes" id="UP000007883"/>
    </source>
</evidence>
<dbReference type="AlphaFoldDB" id="I0HTK5"/>
<dbReference type="PANTHER" id="PTHR36154:SF1">
    <property type="entry name" value="DNA-BINDING TRANSCRIPTIONAL ACTIVATOR ALPA"/>
    <property type="match status" value="1"/>
</dbReference>
<keyword evidence="2" id="KW-1185">Reference proteome</keyword>
<dbReference type="STRING" id="983917.RGE_30030"/>
<dbReference type="PANTHER" id="PTHR36154">
    <property type="entry name" value="DNA-BINDING TRANSCRIPTIONAL ACTIVATOR ALPA"/>
    <property type="match status" value="1"/>
</dbReference>
<dbReference type="Gene3D" id="1.10.238.160">
    <property type="match status" value="1"/>
</dbReference>
<dbReference type="Proteomes" id="UP000007883">
    <property type="component" value="Chromosome"/>
</dbReference>
<accession>I0HTK5</accession>
<dbReference type="RefSeq" id="WP_014429203.1">
    <property type="nucleotide sequence ID" value="NC_017075.1"/>
</dbReference>
<dbReference type="InterPro" id="IPR010260">
    <property type="entry name" value="AlpA"/>
</dbReference>
<dbReference type="KEGG" id="rge:RGE_30030"/>
<evidence type="ECO:0000313" key="1">
    <source>
        <dbReference type="EMBL" id="BAL96342.1"/>
    </source>
</evidence>
<sequence length="71" mass="8122">MPARPHHDAADVPVFLRLPRVRHLTGLGKSTIYRLIALDEFPRPVQLGQRAVGWRSADVERWSAERPMAPR</sequence>
<dbReference type="PATRIC" id="fig|983917.3.peg.2926"/>
<dbReference type="EMBL" id="AP012320">
    <property type="protein sequence ID" value="BAL96342.1"/>
    <property type="molecule type" value="Genomic_DNA"/>
</dbReference>
<gene>
    <name evidence="1" type="ordered locus">RGE_30030</name>
</gene>
<name>I0HTK5_RUBGI</name>
<dbReference type="HOGENOM" id="CLU_140176_15_4_4"/>
<protein>
    <submittedName>
        <fullName evidence="1">Putative AlpA family transcriptional regulator</fullName>
    </submittedName>
</protein>
<dbReference type="Pfam" id="PF05930">
    <property type="entry name" value="Phage_AlpA"/>
    <property type="match status" value="1"/>
</dbReference>
<dbReference type="InterPro" id="IPR052931">
    <property type="entry name" value="Prophage_regulatory_activator"/>
</dbReference>
<dbReference type="eggNOG" id="COG3311">
    <property type="taxonomic scope" value="Bacteria"/>
</dbReference>
<reference evidence="1 2" key="1">
    <citation type="journal article" date="2012" name="J. Bacteriol.">
        <title>Complete genome sequence of phototrophic betaproteobacterium Rubrivivax gelatinosus IL144.</title>
        <authorList>
            <person name="Nagashima S."/>
            <person name="Kamimura A."/>
            <person name="Shimizu T."/>
            <person name="Nakamura-isaki S."/>
            <person name="Aono E."/>
            <person name="Sakamoto K."/>
            <person name="Ichikawa N."/>
            <person name="Nakazawa H."/>
            <person name="Sekine M."/>
            <person name="Yamazaki S."/>
            <person name="Fujita N."/>
            <person name="Shimada K."/>
            <person name="Hanada S."/>
            <person name="Nagashima K.V.P."/>
        </authorList>
    </citation>
    <scope>NUCLEOTIDE SEQUENCE [LARGE SCALE GENOMIC DNA]</scope>
    <source>
        <strain evidence="2">NBRC 100245 / IL144</strain>
    </source>
</reference>